<dbReference type="EMBL" id="VBSN01000032">
    <property type="protein sequence ID" value="KAA6439747.1"/>
    <property type="molecule type" value="Genomic_DNA"/>
</dbReference>
<accession>A0A5M8QU20</accession>
<reference evidence="3 4" key="1">
    <citation type="submission" date="2019-05" db="EMBL/GenBank/DDBJ databases">
        <authorList>
            <person name="Qu J.-H."/>
        </authorList>
    </citation>
    <scope>NUCLEOTIDE SEQUENCE [LARGE SCALE GENOMIC DNA]</scope>
    <source>
        <strain evidence="3 4">NS28</strain>
    </source>
</reference>
<sequence length="345" mass="38801">MILFILFLLFLQPVAEPTQLVRADDKSIRYTGRFDFSDRANPRFMYSGCTISAGFMGTSIAIKLKDDSLRNWFNVRIDDQLFKLESADSSGIYQLARDLPDKAHRITITRRTESHGGTTTFEGFIIDPGKTLYPLPRITRTIEFIGNSLTCGYGNEGKSREEHFKYETENADLAYGALVAKKLNANYVAICRSGIGMLQSYDGNKDFVQPKLYDEIVAGSNAQWDYAANQPDVVVIELGANDLVKTLDSALFVNTYIAFVKKLRSQYSDADIICASGPNLPGDSTSTFQSYIRSVQSRFAPADKKVHYFDFGSIDANGSDWHQNLKEHQHMANGLIPYIKKLKNW</sequence>
<organism evidence="3 4">
    <name type="scientific">Dyadobacter flavalbus</name>
    <dbReference type="NCBI Taxonomy" id="2579942"/>
    <lineage>
        <taxon>Bacteria</taxon>
        <taxon>Pseudomonadati</taxon>
        <taxon>Bacteroidota</taxon>
        <taxon>Cytophagia</taxon>
        <taxon>Cytophagales</taxon>
        <taxon>Spirosomataceae</taxon>
        <taxon>Dyadobacter</taxon>
    </lineage>
</organism>
<dbReference type="InterPro" id="IPR040794">
    <property type="entry name" value="CE2_N"/>
</dbReference>
<feature type="domain" description="SGNH hydrolase-type esterase" evidence="1">
    <location>
        <begin position="144"/>
        <end position="325"/>
    </location>
</feature>
<gene>
    <name evidence="3" type="ORF">FEM33_10725</name>
</gene>
<evidence type="ECO:0000313" key="3">
    <source>
        <dbReference type="EMBL" id="KAA6439747.1"/>
    </source>
</evidence>
<name>A0A5M8QU20_9BACT</name>
<dbReference type="InterPro" id="IPR037461">
    <property type="entry name" value="CtCE2-like_dom"/>
</dbReference>
<dbReference type="PANTHER" id="PTHR37834">
    <property type="entry name" value="GDSL-LIKE LIPASE/ACYLHYDROLASE DOMAIN PROTEIN (AFU_ORTHOLOGUE AFUA_2G00620)"/>
    <property type="match status" value="1"/>
</dbReference>
<dbReference type="InterPro" id="IPR013830">
    <property type="entry name" value="SGNH_hydro"/>
</dbReference>
<dbReference type="Pfam" id="PF13472">
    <property type="entry name" value="Lipase_GDSL_2"/>
    <property type="match status" value="1"/>
</dbReference>
<dbReference type="OrthoDB" id="9801375at2"/>
<feature type="domain" description="Carbohydrate esterase 2 N-terminal" evidence="2">
    <location>
        <begin position="30"/>
        <end position="136"/>
    </location>
</feature>
<dbReference type="InterPro" id="IPR036514">
    <property type="entry name" value="SGNH_hydro_sf"/>
</dbReference>
<dbReference type="CDD" id="cd01831">
    <property type="entry name" value="Endoglucanase_E_like"/>
    <property type="match status" value="1"/>
</dbReference>
<dbReference type="RefSeq" id="WP_138279460.1">
    <property type="nucleotide sequence ID" value="NZ_VBSN01000032.1"/>
</dbReference>
<protein>
    <submittedName>
        <fullName evidence="3">SGNH/GDSL hydrolase family protein</fullName>
    </submittedName>
</protein>
<dbReference type="PANTHER" id="PTHR37834:SF2">
    <property type="entry name" value="ESTERASE, SGNH HYDROLASE-TYPE"/>
    <property type="match status" value="1"/>
</dbReference>
<dbReference type="Proteomes" id="UP000323994">
    <property type="component" value="Unassembled WGS sequence"/>
</dbReference>
<dbReference type="Gene3D" id="2.60.120.260">
    <property type="entry name" value="Galactose-binding domain-like"/>
    <property type="match status" value="1"/>
</dbReference>
<proteinExistence type="predicted"/>
<dbReference type="Pfam" id="PF17996">
    <property type="entry name" value="CE2_N"/>
    <property type="match status" value="1"/>
</dbReference>
<comment type="caution">
    <text evidence="3">The sequence shown here is derived from an EMBL/GenBank/DDBJ whole genome shotgun (WGS) entry which is preliminary data.</text>
</comment>
<keyword evidence="3" id="KW-0378">Hydrolase</keyword>
<keyword evidence="4" id="KW-1185">Reference proteome</keyword>
<dbReference type="AlphaFoldDB" id="A0A5M8QU20"/>
<dbReference type="GO" id="GO:0052689">
    <property type="term" value="F:carboxylic ester hydrolase activity"/>
    <property type="evidence" value="ECO:0007669"/>
    <property type="project" value="InterPro"/>
</dbReference>
<dbReference type="SUPFAM" id="SSF52266">
    <property type="entry name" value="SGNH hydrolase"/>
    <property type="match status" value="1"/>
</dbReference>
<evidence type="ECO:0000259" key="1">
    <source>
        <dbReference type="Pfam" id="PF13472"/>
    </source>
</evidence>
<dbReference type="Gene3D" id="3.40.50.1110">
    <property type="entry name" value="SGNH hydrolase"/>
    <property type="match status" value="1"/>
</dbReference>
<dbReference type="InterPro" id="IPR052762">
    <property type="entry name" value="PCW_deacetylase/CE"/>
</dbReference>
<evidence type="ECO:0000259" key="2">
    <source>
        <dbReference type="Pfam" id="PF17996"/>
    </source>
</evidence>
<evidence type="ECO:0000313" key="4">
    <source>
        <dbReference type="Proteomes" id="UP000323994"/>
    </source>
</evidence>